<dbReference type="InterPro" id="IPR036388">
    <property type="entry name" value="WH-like_DNA-bd_sf"/>
</dbReference>
<feature type="domain" description="RecX third three-helical" evidence="7">
    <location>
        <begin position="159"/>
        <end position="205"/>
    </location>
</feature>
<protein>
    <recommendedName>
        <fullName evidence="3 5">Regulatory protein RecX</fullName>
    </recommendedName>
</protein>
<dbReference type="Pfam" id="PF21981">
    <property type="entry name" value="RecX_HTH3"/>
    <property type="match status" value="2"/>
</dbReference>
<dbReference type="InterPro" id="IPR053924">
    <property type="entry name" value="RecX_HTH_2nd"/>
</dbReference>
<dbReference type="InterPro" id="IPR053926">
    <property type="entry name" value="RecX_HTH_1st"/>
</dbReference>
<keyword evidence="4 5" id="KW-0963">Cytoplasm</keyword>
<dbReference type="PANTHER" id="PTHR33602">
    <property type="entry name" value="REGULATORY PROTEIN RECX FAMILY PROTEIN"/>
    <property type="match status" value="1"/>
</dbReference>
<comment type="subcellular location">
    <subcellularLocation>
        <location evidence="1 5">Cytoplasm</location>
    </subcellularLocation>
</comment>
<feature type="domain" description="RecX first three-helical" evidence="8">
    <location>
        <begin position="67"/>
        <end position="105"/>
    </location>
</feature>
<dbReference type="PANTHER" id="PTHR33602:SF1">
    <property type="entry name" value="REGULATORY PROTEIN RECX FAMILY PROTEIN"/>
    <property type="match status" value="1"/>
</dbReference>
<evidence type="ECO:0000256" key="3">
    <source>
        <dbReference type="ARBA" id="ARBA00018111"/>
    </source>
</evidence>
<dbReference type="InterPro" id="IPR003783">
    <property type="entry name" value="Regulatory_RecX"/>
</dbReference>
<evidence type="ECO:0000313" key="10">
    <source>
        <dbReference type="Proteomes" id="UP001595279"/>
    </source>
</evidence>
<accession>A0ABV7CSN2</accession>
<reference evidence="10" key="1">
    <citation type="journal article" date="2019" name="Int. J. Syst. Evol. Microbiol.">
        <title>The Global Catalogue of Microorganisms (GCM) 10K type strain sequencing project: providing services to taxonomists for standard genome sequencing and annotation.</title>
        <authorList>
            <consortium name="The Broad Institute Genomics Platform"/>
            <consortium name="The Broad Institute Genome Sequencing Center for Infectious Disease"/>
            <person name="Wu L."/>
            <person name="Ma J."/>
        </authorList>
    </citation>
    <scope>NUCLEOTIDE SEQUENCE [LARGE SCALE GENOMIC DNA]</scope>
    <source>
        <strain evidence="10">KCTC 13128</strain>
    </source>
</reference>
<dbReference type="Pfam" id="PF21982">
    <property type="entry name" value="RecX_HTH1"/>
    <property type="match status" value="1"/>
</dbReference>
<comment type="caution">
    <text evidence="9">The sequence shown here is derived from an EMBL/GenBank/DDBJ whole genome shotgun (WGS) entry which is preliminary data.</text>
</comment>
<organism evidence="9 10">
    <name type="scientific">Virgibacillus xinjiangensis</name>
    <dbReference type="NCBI Taxonomy" id="393090"/>
    <lineage>
        <taxon>Bacteria</taxon>
        <taxon>Bacillati</taxon>
        <taxon>Bacillota</taxon>
        <taxon>Bacilli</taxon>
        <taxon>Bacillales</taxon>
        <taxon>Bacillaceae</taxon>
        <taxon>Virgibacillus</taxon>
    </lineage>
</organism>
<name>A0ABV7CSN2_9BACI</name>
<evidence type="ECO:0000259" key="7">
    <source>
        <dbReference type="Pfam" id="PF21981"/>
    </source>
</evidence>
<evidence type="ECO:0000259" key="6">
    <source>
        <dbReference type="Pfam" id="PF02631"/>
    </source>
</evidence>
<evidence type="ECO:0000259" key="8">
    <source>
        <dbReference type="Pfam" id="PF21982"/>
    </source>
</evidence>
<dbReference type="Proteomes" id="UP001595279">
    <property type="component" value="Unassembled WGS sequence"/>
</dbReference>
<dbReference type="EMBL" id="JBHRSA010000006">
    <property type="protein sequence ID" value="MFC3039235.1"/>
    <property type="molecule type" value="Genomic_DNA"/>
</dbReference>
<feature type="domain" description="RecX third three-helical" evidence="7">
    <location>
        <begin position="216"/>
        <end position="264"/>
    </location>
</feature>
<sequence length="268" mass="31535">MKKIARITTQKKSKNRYNIFLDDGHGESYGFSVDEALLIEYRLRKGLELDNSMVDTLIQKDTVHKVYTQAIHFLSYRMRTKKEIRDYLVKKEVEPEQVEQIMGRLEKENLVDDRQFAEMFVRTRMNTSSKGPSLIKKELMEKGVAAAIAAEAVEGYPYEVQYEKIRKLIDKKLSQKKKDSFRKQVQNLQASLMQKGFTQDVVKEAFADIQEEKDEDAEWEALVYQGEKLMRKHQMKHEGYALMNKVKEGLFRKGFPMDQIQKFLESRE</sequence>
<dbReference type="Gene3D" id="1.10.10.10">
    <property type="entry name" value="Winged helix-like DNA-binding domain superfamily/Winged helix DNA-binding domain"/>
    <property type="match status" value="4"/>
</dbReference>
<comment type="function">
    <text evidence="5">Modulates RecA activity.</text>
</comment>
<dbReference type="HAMAP" id="MF_01114">
    <property type="entry name" value="RecX"/>
    <property type="match status" value="1"/>
</dbReference>
<dbReference type="Pfam" id="PF02631">
    <property type="entry name" value="RecX_HTH2"/>
    <property type="match status" value="1"/>
</dbReference>
<evidence type="ECO:0000256" key="4">
    <source>
        <dbReference type="ARBA" id="ARBA00022490"/>
    </source>
</evidence>
<feature type="domain" description="RecX second three-helical" evidence="6">
    <location>
        <begin position="112"/>
        <end position="152"/>
    </location>
</feature>
<dbReference type="RefSeq" id="WP_390268267.1">
    <property type="nucleotide sequence ID" value="NZ_JBHRSA010000006.1"/>
</dbReference>
<evidence type="ECO:0000256" key="1">
    <source>
        <dbReference type="ARBA" id="ARBA00004496"/>
    </source>
</evidence>
<keyword evidence="10" id="KW-1185">Reference proteome</keyword>
<evidence type="ECO:0000313" key="9">
    <source>
        <dbReference type="EMBL" id="MFC3039235.1"/>
    </source>
</evidence>
<evidence type="ECO:0000256" key="5">
    <source>
        <dbReference type="HAMAP-Rule" id="MF_01114"/>
    </source>
</evidence>
<dbReference type="InterPro" id="IPR053925">
    <property type="entry name" value="RecX_HTH_3rd"/>
</dbReference>
<comment type="similarity">
    <text evidence="2 5">Belongs to the RecX family.</text>
</comment>
<proteinExistence type="inferred from homology"/>
<gene>
    <name evidence="5 9" type="primary">recX</name>
    <name evidence="9" type="ORF">ACFOGI_03100</name>
</gene>
<evidence type="ECO:0000256" key="2">
    <source>
        <dbReference type="ARBA" id="ARBA00009695"/>
    </source>
</evidence>
<dbReference type="NCBIfam" id="NF010733">
    <property type="entry name" value="PRK14135.1"/>
    <property type="match status" value="1"/>
</dbReference>